<name>A0ABU4BF21_9NOCA</name>
<protein>
    <submittedName>
        <fullName evidence="1">Uncharacterized protein</fullName>
    </submittedName>
</protein>
<dbReference type="EMBL" id="JAWLJX010000004">
    <property type="protein sequence ID" value="MDV6262797.1"/>
    <property type="molecule type" value="Genomic_DNA"/>
</dbReference>
<evidence type="ECO:0000313" key="2">
    <source>
        <dbReference type="Proteomes" id="UP001185755"/>
    </source>
</evidence>
<sequence>MDLAASMVSPSGASTARLVDVDGSPTLQIVDDASGAIQYSAPASTSEAYGYGVNWSAGDQLWILGPDQLIRLDGTGGSWSRSVIDPTETDLIPADILALLK</sequence>
<keyword evidence="2" id="KW-1185">Reference proteome</keyword>
<dbReference type="RefSeq" id="WP_317565095.1">
    <property type="nucleotide sequence ID" value="NZ_JAWLJX010000004.1"/>
</dbReference>
<organism evidence="1 2">
    <name type="scientific">Rhodococcoides yunnanense</name>
    <dbReference type="NCBI Taxonomy" id="278209"/>
    <lineage>
        <taxon>Bacteria</taxon>
        <taxon>Bacillati</taxon>
        <taxon>Actinomycetota</taxon>
        <taxon>Actinomycetes</taxon>
        <taxon>Mycobacteriales</taxon>
        <taxon>Nocardiaceae</taxon>
        <taxon>Rhodococcoides</taxon>
    </lineage>
</organism>
<gene>
    <name evidence="1" type="ORF">R3P96_15775</name>
</gene>
<accession>A0ABU4BF21</accession>
<comment type="caution">
    <text evidence="1">The sequence shown here is derived from an EMBL/GenBank/DDBJ whole genome shotgun (WGS) entry which is preliminary data.</text>
</comment>
<evidence type="ECO:0000313" key="1">
    <source>
        <dbReference type="EMBL" id="MDV6262797.1"/>
    </source>
</evidence>
<reference evidence="1 2" key="1">
    <citation type="submission" date="2023-10" db="EMBL/GenBank/DDBJ databases">
        <title>Development of a sustainable strategy for remediation of hydrocarbon-contaminated territories based on the waste exchange concept.</title>
        <authorList>
            <person name="Krivoruchko A."/>
        </authorList>
    </citation>
    <scope>NUCLEOTIDE SEQUENCE [LARGE SCALE GENOMIC DNA]</scope>
    <source>
        <strain evidence="1 2">IEGM 1323</strain>
    </source>
</reference>
<dbReference type="Proteomes" id="UP001185755">
    <property type="component" value="Unassembled WGS sequence"/>
</dbReference>
<proteinExistence type="predicted"/>